<protein>
    <submittedName>
        <fullName evidence="1">Uncharacterized protein</fullName>
    </submittedName>
</protein>
<comment type="caution">
    <text evidence="1">The sequence shown here is derived from an EMBL/GenBank/DDBJ whole genome shotgun (WGS) entry which is preliminary data.</text>
</comment>
<dbReference type="EMBL" id="JBHULC010000021">
    <property type="protein sequence ID" value="MFD2522503.1"/>
    <property type="molecule type" value="Genomic_DNA"/>
</dbReference>
<dbReference type="RefSeq" id="WP_340237428.1">
    <property type="nucleotide sequence ID" value="NZ_JBBEWC010000008.1"/>
</dbReference>
<evidence type="ECO:0000313" key="1">
    <source>
        <dbReference type="EMBL" id="MFD2522503.1"/>
    </source>
</evidence>
<evidence type="ECO:0000313" key="2">
    <source>
        <dbReference type="Proteomes" id="UP001597510"/>
    </source>
</evidence>
<reference evidence="2" key="1">
    <citation type="journal article" date="2019" name="Int. J. Syst. Evol. Microbiol.">
        <title>The Global Catalogue of Microorganisms (GCM) 10K type strain sequencing project: providing services to taxonomists for standard genome sequencing and annotation.</title>
        <authorList>
            <consortium name="The Broad Institute Genomics Platform"/>
            <consortium name="The Broad Institute Genome Sequencing Center for Infectious Disease"/>
            <person name="Wu L."/>
            <person name="Ma J."/>
        </authorList>
    </citation>
    <scope>NUCLEOTIDE SEQUENCE [LARGE SCALE GENOMIC DNA]</scope>
    <source>
        <strain evidence="2">KCTC 52344</strain>
    </source>
</reference>
<accession>A0ABW5J9M0</accession>
<sequence length="91" mass="9722">MASSFNIDFPGSSNQFVVTANSAITSKGGVFNGDNNKGMFTLDTPIGDIKGSYLVLSETESSATKIEVTITDKPFLVPIKKIENTIAQFLT</sequence>
<dbReference type="Proteomes" id="UP001597510">
    <property type="component" value="Unassembled WGS sequence"/>
</dbReference>
<proteinExistence type="predicted"/>
<name>A0ABW5J9M0_9BACT</name>
<keyword evidence="2" id="KW-1185">Reference proteome</keyword>
<organism evidence="1 2">
    <name type="scientific">Emticicia soli</name>
    <dbReference type="NCBI Taxonomy" id="2027878"/>
    <lineage>
        <taxon>Bacteria</taxon>
        <taxon>Pseudomonadati</taxon>
        <taxon>Bacteroidota</taxon>
        <taxon>Cytophagia</taxon>
        <taxon>Cytophagales</taxon>
        <taxon>Leadbetterellaceae</taxon>
        <taxon>Emticicia</taxon>
    </lineage>
</organism>
<gene>
    <name evidence="1" type="ORF">ACFSR2_16515</name>
</gene>